<comment type="caution">
    <text evidence="2">The sequence shown here is derived from an EMBL/GenBank/DDBJ whole genome shotgun (WGS) entry which is preliminary data.</text>
</comment>
<reference evidence="2" key="1">
    <citation type="submission" date="2021-01" db="EMBL/GenBank/DDBJ databases">
        <title>Whole genome shotgun sequence of Actinoplanes rishiriensis NBRC 108556.</title>
        <authorList>
            <person name="Komaki H."/>
            <person name="Tamura T."/>
        </authorList>
    </citation>
    <scope>NUCLEOTIDE SEQUENCE</scope>
    <source>
        <strain evidence="2">NBRC 108556</strain>
    </source>
</reference>
<dbReference type="Pfam" id="PF13620">
    <property type="entry name" value="CarboxypepD_reg"/>
    <property type="match status" value="1"/>
</dbReference>
<feature type="signal peptide" evidence="1">
    <location>
        <begin position="1"/>
        <end position="26"/>
    </location>
</feature>
<dbReference type="EMBL" id="BOMV01000083">
    <property type="protein sequence ID" value="GIF00519.1"/>
    <property type="molecule type" value="Genomic_DNA"/>
</dbReference>
<gene>
    <name evidence="2" type="ORF">Ari01nite_79830</name>
</gene>
<feature type="chain" id="PRO_5037018881" description="Carboxypeptidase regulatory-like domain-containing protein" evidence="1">
    <location>
        <begin position="27"/>
        <end position="133"/>
    </location>
</feature>
<keyword evidence="3" id="KW-1185">Reference proteome</keyword>
<organism evidence="2 3">
    <name type="scientific">Paractinoplanes rishiriensis</name>
    <dbReference type="NCBI Taxonomy" id="1050105"/>
    <lineage>
        <taxon>Bacteria</taxon>
        <taxon>Bacillati</taxon>
        <taxon>Actinomycetota</taxon>
        <taxon>Actinomycetes</taxon>
        <taxon>Micromonosporales</taxon>
        <taxon>Micromonosporaceae</taxon>
        <taxon>Paractinoplanes</taxon>
    </lineage>
</organism>
<dbReference type="Proteomes" id="UP000636960">
    <property type="component" value="Unassembled WGS sequence"/>
</dbReference>
<dbReference type="GO" id="GO:0030246">
    <property type="term" value="F:carbohydrate binding"/>
    <property type="evidence" value="ECO:0007669"/>
    <property type="project" value="InterPro"/>
</dbReference>
<evidence type="ECO:0000256" key="1">
    <source>
        <dbReference type="SAM" id="SignalP"/>
    </source>
</evidence>
<sequence length="133" mass="13289">MRTPRPMMIALLAAVPLLLGAGWMIAAGGDTPVSDSDPPGPPAGGKSVIGTVAGVVARPDGSPVPGANVQVTSLDNPQVPVPEIGVMTGTDGRYVWSLRGGRYELKVAADSATATGTTTVKAGQSVTLNLTLG</sequence>
<dbReference type="AlphaFoldDB" id="A0A919K8N0"/>
<accession>A0A919K8N0</accession>
<proteinExistence type="predicted"/>
<dbReference type="SUPFAM" id="SSF49452">
    <property type="entry name" value="Starch-binding domain-like"/>
    <property type="match status" value="1"/>
</dbReference>
<dbReference type="InterPro" id="IPR013784">
    <property type="entry name" value="Carb-bd-like_fold"/>
</dbReference>
<dbReference type="RefSeq" id="WP_203788401.1">
    <property type="nucleotide sequence ID" value="NZ_BOMV01000083.1"/>
</dbReference>
<dbReference type="Gene3D" id="2.60.40.1120">
    <property type="entry name" value="Carboxypeptidase-like, regulatory domain"/>
    <property type="match status" value="1"/>
</dbReference>
<evidence type="ECO:0000313" key="3">
    <source>
        <dbReference type="Proteomes" id="UP000636960"/>
    </source>
</evidence>
<evidence type="ECO:0008006" key="4">
    <source>
        <dbReference type="Google" id="ProtNLM"/>
    </source>
</evidence>
<keyword evidence="1" id="KW-0732">Signal</keyword>
<name>A0A919K8N0_9ACTN</name>
<evidence type="ECO:0000313" key="2">
    <source>
        <dbReference type="EMBL" id="GIF00519.1"/>
    </source>
</evidence>
<protein>
    <recommendedName>
        <fullName evidence="4">Carboxypeptidase regulatory-like domain-containing protein</fullName>
    </recommendedName>
</protein>